<protein>
    <recommendedName>
        <fullName evidence="6">Dihydroorotate dehydrogenase (quinone), mitochondrial</fullName>
        <ecNumber evidence="5">1.3.5.2</ecNumber>
    </recommendedName>
    <alternativeName>
        <fullName evidence="11">Dihydroorotate oxidase</fullName>
    </alternativeName>
</protein>
<evidence type="ECO:0000256" key="4">
    <source>
        <dbReference type="ARBA" id="ARBA00005359"/>
    </source>
</evidence>
<name>A0A6P8B1D8_PYRGI</name>
<organism evidence="14 15">
    <name type="scientific">Pyricularia grisea</name>
    <name type="common">Crabgrass-specific blast fungus</name>
    <name type="synonym">Magnaporthe grisea</name>
    <dbReference type="NCBI Taxonomy" id="148305"/>
    <lineage>
        <taxon>Eukaryota</taxon>
        <taxon>Fungi</taxon>
        <taxon>Dikarya</taxon>
        <taxon>Ascomycota</taxon>
        <taxon>Pezizomycotina</taxon>
        <taxon>Sordariomycetes</taxon>
        <taxon>Sordariomycetidae</taxon>
        <taxon>Magnaporthales</taxon>
        <taxon>Pyriculariaceae</taxon>
        <taxon>Pyricularia</taxon>
    </lineage>
</organism>
<evidence type="ECO:0000256" key="7">
    <source>
        <dbReference type="ARBA" id="ARBA00022630"/>
    </source>
</evidence>
<dbReference type="KEGG" id="pgri:PgNI_07395"/>
<keyword evidence="14" id="KW-1185">Reference proteome</keyword>
<comment type="subcellular location">
    <subcellularLocation>
        <location evidence="2">Membrane</location>
    </subcellularLocation>
</comment>
<dbReference type="NCBIfam" id="TIGR01036">
    <property type="entry name" value="pyrD_sub2"/>
    <property type="match status" value="1"/>
</dbReference>
<comment type="similarity">
    <text evidence="4">Belongs to the dihydroorotate dehydrogenase family. Type 2 subfamily.</text>
</comment>
<dbReference type="PANTHER" id="PTHR48109:SF4">
    <property type="entry name" value="DIHYDROOROTATE DEHYDROGENASE (QUINONE), MITOCHONDRIAL"/>
    <property type="match status" value="1"/>
</dbReference>
<dbReference type="RefSeq" id="XP_030980988.1">
    <property type="nucleotide sequence ID" value="XM_031127408.1"/>
</dbReference>
<keyword evidence="10" id="KW-0472">Membrane</keyword>
<dbReference type="GO" id="GO:0106430">
    <property type="term" value="F:dihydroorotate dehydrogenase (quinone) activity"/>
    <property type="evidence" value="ECO:0007669"/>
    <property type="project" value="UniProtKB-EC"/>
</dbReference>
<dbReference type="GeneID" id="41962317"/>
<feature type="domain" description="Dihydroorotate dehydrogenase catalytic" evidence="13">
    <location>
        <begin position="460"/>
        <end position="512"/>
    </location>
</feature>
<evidence type="ECO:0000256" key="6">
    <source>
        <dbReference type="ARBA" id="ARBA00017599"/>
    </source>
</evidence>
<reference evidence="15" key="2">
    <citation type="submission" date="2019-10" db="EMBL/GenBank/DDBJ databases">
        <authorList>
            <consortium name="NCBI Genome Project"/>
        </authorList>
    </citation>
    <scope>NUCLEOTIDE SEQUENCE</scope>
    <source>
        <strain evidence="15">NI907</strain>
    </source>
</reference>
<dbReference type="Proteomes" id="UP000515153">
    <property type="component" value="Unplaced"/>
</dbReference>
<dbReference type="Gene3D" id="3.20.20.70">
    <property type="entry name" value="Aldolase class I"/>
    <property type="match status" value="2"/>
</dbReference>
<sequence length="515" mass="54101">MASNARILRLSRSTPSFNNTGRLRFQPARRYASTIPPSSETPVQSSILSPGARVFLYSAATAVTAYATYLYATDTRANLVHRYIVPPLLRTLVPDAEDAHHFGTAAMKAMFNMGLHIRDRTVATDEPILGVTVFGRRLSNPVGISAGLDKDAQIPDALFAVGPAVVEVGGITPHPQSGNPKPRVFRVPTLEGMVNRYGLNSAGADAVARTLRARLRSFARENGLTEADVLEGRAGVPVGSLAPGRLLCVQVAKAKETDEADIEAVARDYTRCVERLAPYADVLVVNVSSPNTPGLRDLQRSGPLASILSAVVGEAKAAAARCGRAADPPRVMVKVSPDEDSDAQVEGVVEAVWGSGVDGVIVGNTTKRRDVIPPRVLLSGKEVENLHETGGFSGPALFDRTVALVAKYRKALDGHSFSAGGAGRPAAAAVEAGANLEEVSAQAGAAAVVVPPPTKKERDEQKVIFATGGITNGEQALAVLNAGASVAMIYTGMVYGGIGTVTRIKSEMKKQLTQS</sequence>
<evidence type="ECO:0000313" key="14">
    <source>
        <dbReference type="Proteomes" id="UP000515153"/>
    </source>
</evidence>
<dbReference type="AlphaFoldDB" id="A0A6P8B1D8"/>
<dbReference type="PROSITE" id="PS00911">
    <property type="entry name" value="DHODEHASE_1"/>
    <property type="match status" value="1"/>
</dbReference>
<reference evidence="15" key="1">
    <citation type="journal article" date="2019" name="Mol. Biol. Evol.">
        <title>Blast fungal genomes show frequent chromosomal changes, gene gains and losses, and effector gene turnover.</title>
        <authorList>
            <person name="Gomez Luciano L.B."/>
            <person name="Jason Tsai I."/>
            <person name="Chuma I."/>
            <person name="Tosa Y."/>
            <person name="Chen Y.H."/>
            <person name="Li J.Y."/>
            <person name="Li M.Y."/>
            <person name="Jade Lu M.Y."/>
            <person name="Nakayashiki H."/>
            <person name="Li W.H."/>
        </authorList>
    </citation>
    <scope>NUCLEOTIDE SEQUENCE</scope>
    <source>
        <strain evidence="15">NI907</strain>
    </source>
</reference>
<dbReference type="PANTHER" id="PTHR48109">
    <property type="entry name" value="DIHYDROOROTATE DEHYDROGENASE (QUINONE), MITOCHONDRIAL-RELATED"/>
    <property type="match status" value="1"/>
</dbReference>
<proteinExistence type="inferred from homology"/>
<evidence type="ECO:0000256" key="10">
    <source>
        <dbReference type="ARBA" id="ARBA00023136"/>
    </source>
</evidence>
<dbReference type="OrthoDB" id="14784at2759"/>
<evidence type="ECO:0000256" key="9">
    <source>
        <dbReference type="ARBA" id="ARBA00023002"/>
    </source>
</evidence>
<dbReference type="InterPro" id="IPR001295">
    <property type="entry name" value="Dihydroorotate_DH_CS"/>
</dbReference>
<evidence type="ECO:0000256" key="12">
    <source>
        <dbReference type="ARBA" id="ARBA00048639"/>
    </source>
</evidence>
<reference evidence="15" key="3">
    <citation type="submission" date="2025-08" db="UniProtKB">
        <authorList>
            <consortium name="RefSeq"/>
        </authorList>
    </citation>
    <scope>IDENTIFICATION</scope>
    <source>
        <strain evidence="15">NI907</strain>
    </source>
</reference>
<dbReference type="InterPro" id="IPR013785">
    <property type="entry name" value="Aldolase_TIM"/>
</dbReference>
<dbReference type="EC" id="1.3.5.2" evidence="5"/>
<dbReference type="InterPro" id="IPR005720">
    <property type="entry name" value="Dihydroorotate_DH_cat"/>
</dbReference>
<keyword evidence="7" id="KW-0285">Flavoprotein</keyword>
<dbReference type="UniPathway" id="UPA00070">
    <property type="reaction ID" value="UER00946"/>
</dbReference>
<comment type="cofactor">
    <cofactor evidence="1">
        <name>FMN</name>
        <dbReference type="ChEBI" id="CHEBI:58210"/>
    </cofactor>
</comment>
<dbReference type="GO" id="GO:0044205">
    <property type="term" value="P:'de novo' UMP biosynthetic process"/>
    <property type="evidence" value="ECO:0007669"/>
    <property type="project" value="UniProtKB-UniPathway"/>
</dbReference>
<feature type="domain" description="Dihydroorotate dehydrogenase catalytic" evidence="13">
    <location>
        <begin position="129"/>
        <end position="434"/>
    </location>
</feature>
<keyword evidence="8" id="KW-0288">FMN</keyword>
<evidence type="ECO:0000256" key="3">
    <source>
        <dbReference type="ARBA" id="ARBA00005161"/>
    </source>
</evidence>
<evidence type="ECO:0000313" key="15">
    <source>
        <dbReference type="RefSeq" id="XP_030980988.1"/>
    </source>
</evidence>
<evidence type="ECO:0000256" key="2">
    <source>
        <dbReference type="ARBA" id="ARBA00004370"/>
    </source>
</evidence>
<dbReference type="GO" id="GO:0005743">
    <property type="term" value="C:mitochondrial inner membrane"/>
    <property type="evidence" value="ECO:0007669"/>
    <property type="project" value="TreeGrafter"/>
</dbReference>
<dbReference type="InterPro" id="IPR005719">
    <property type="entry name" value="Dihydroorotate_DH_2"/>
</dbReference>
<evidence type="ECO:0000256" key="8">
    <source>
        <dbReference type="ARBA" id="ARBA00022643"/>
    </source>
</evidence>
<dbReference type="CDD" id="cd04738">
    <property type="entry name" value="DHOD_2_like"/>
    <property type="match status" value="1"/>
</dbReference>
<evidence type="ECO:0000256" key="5">
    <source>
        <dbReference type="ARBA" id="ARBA00012791"/>
    </source>
</evidence>
<accession>A0A6P8B1D8</accession>
<dbReference type="Pfam" id="PF01180">
    <property type="entry name" value="DHO_dh"/>
    <property type="match status" value="2"/>
</dbReference>
<comment type="catalytic activity">
    <reaction evidence="12">
        <text>(S)-dihydroorotate + a quinone = orotate + a quinol</text>
        <dbReference type="Rhea" id="RHEA:30187"/>
        <dbReference type="ChEBI" id="CHEBI:24646"/>
        <dbReference type="ChEBI" id="CHEBI:30839"/>
        <dbReference type="ChEBI" id="CHEBI:30864"/>
        <dbReference type="ChEBI" id="CHEBI:132124"/>
        <dbReference type="EC" id="1.3.5.2"/>
    </reaction>
</comment>
<dbReference type="FunFam" id="3.20.20.70:FF:000242">
    <property type="entry name" value="Dihydroorotate reductase PyrE"/>
    <property type="match status" value="1"/>
</dbReference>
<comment type="pathway">
    <text evidence="3">Pyrimidine metabolism; UMP biosynthesis via de novo pathway; orotate from (S)-dihydroorotate (quinone route): step 1/1.</text>
</comment>
<evidence type="ECO:0000259" key="13">
    <source>
        <dbReference type="Pfam" id="PF01180"/>
    </source>
</evidence>
<dbReference type="InterPro" id="IPR050074">
    <property type="entry name" value="DHO_dehydrogenase"/>
</dbReference>
<gene>
    <name evidence="15" type="ORF">PgNI_07395</name>
</gene>
<evidence type="ECO:0000256" key="1">
    <source>
        <dbReference type="ARBA" id="ARBA00001917"/>
    </source>
</evidence>
<dbReference type="GO" id="GO:0006207">
    <property type="term" value="P:'de novo' pyrimidine nucleobase biosynthetic process"/>
    <property type="evidence" value="ECO:0007669"/>
    <property type="project" value="InterPro"/>
</dbReference>
<evidence type="ECO:0000256" key="11">
    <source>
        <dbReference type="ARBA" id="ARBA00031623"/>
    </source>
</evidence>
<keyword evidence="9" id="KW-0560">Oxidoreductase</keyword>
<dbReference type="SUPFAM" id="SSF51395">
    <property type="entry name" value="FMN-linked oxidoreductases"/>
    <property type="match status" value="1"/>
</dbReference>